<proteinExistence type="predicted"/>
<name>A0A3P7GB56_WUCBA</name>
<sequence length="75" mass="8180">MRTGVSRVGIEVRNVIVRRGAPENALQAGRVRTKNDWFSLGGLAGQNLQALIVLQIYLDFGHSDSTMGSNSIPRN</sequence>
<dbReference type="InParanoid" id="A0A3P7GB56"/>
<keyword evidence="2" id="KW-1185">Reference proteome</keyword>
<accession>A0A3P7GB56</accession>
<organism evidence="1 2">
    <name type="scientific">Wuchereria bancrofti</name>
    <dbReference type="NCBI Taxonomy" id="6293"/>
    <lineage>
        <taxon>Eukaryota</taxon>
        <taxon>Metazoa</taxon>
        <taxon>Ecdysozoa</taxon>
        <taxon>Nematoda</taxon>
        <taxon>Chromadorea</taxon>
        <taxon>Rhabditida</taxon>
        <taxon>Spirurina</taxon>
        <taxon>Spiruromorpha</taxon>
        <taxon>Filarioidea</taxon>
        <taxon>Onchocercidae</taxon>
        <taxon>Wuchereria</taxon>
    </lineage>
</organism>
<protein>
    <submittedName>
        <fullName evidence="1">Uncharacterized protein</fullName>
    </submittedName>
</protein>
<dbReference type="AlphaFoldDB" id="A0A3P7GB56"/>
<dbReference type="Proteomes" id="UP000270924">
    <property type="component" value="Unassembled WGS sequence"/>
</dbReference>
<dbReference type="EMBL" id="UYWW01012211">
    <property type="protein sequence ID" value="VDM19692.1"/>
    <property type="molecule type" value="Genomic_DNA"/>
</dbReference>
<reference evidence="1 2" key="1">
    <citation type="submission" date="2018-11" db="EMBL/GenBank/DDBJ databases">
        <authorList>
            <consortium name="Pathogen Informatics"/>
        </authorList>
    </citation>
    <scope>NUCLEOTIDE SEQUENCE [LARGE SCALE GENOMIC DNA]</scope>
</reference>
<gene>
    <name evidence="1" type="ORF">WBA_LOCUS10739</name>
</gene>
<evidence type="ECO:0000313" key="1">
    <source>
        <dbReference type="EMBL" id="VDM19692.1"/>
    </source>
</evidence>
<evidence type="ECO:0000313" key="2">
    <source>
        <dbReference type="Proteomes" id="UP000270924"/>
    </source>
</evidence>